<dbReference type="Pfam" id="PF02407">
    <property type="entry name" value="Viral_Rep"/>
    <property type="match status" value="1"/>
</dbReference>
<keyword evidence="7" id="KW-0548">Nucleotidyltransferase</keyword>
<keyword evidence="6" id="KW-0808">Transferase</keyword>
<evidence type="ECO:0000313" key="21">
    <source>
        <dbReference type="EMBL" id="QRI44139.1"/>
    </source>
</evidence>
<evidence type="ECO:0000256" key="18">
    <source>
        <dbReference type="ARBA" id="ARBA00032243"/>
    </source>
</evidence>
<evidence type="ECO:0000256" key="3">
    <source>
        <dbReference type="ARBA" id="ARBA00008545"/>
    </source>
</evidence>
<keyword evidence="11" id="KW-0547">Nucleotide-binding</keyword>
<dbReference type="GO" id="GO:0016787">
    <property type="term" value="F:hydrolase activity"/>
    <property type="evidence" value="ECO:0007669"/>
    <property type="project" value="UniProtKB-KW"/>
</dbReference>
<dbReference type="PROSITE" id="PS52020">
    <property type="entry name" value="CRESS_DNA_REP"/>
    <property type="match status" value="1"/>
</dbReference>
<evidence type="ECO:0000256" key="12">
    <source>
        <dbReference type="ARBA" id="ARBA00022759"/>
    </source>
</evidence>
<organism evidence="21">
    <name type="scientific">Cressdnaviricota sp</name>
    <dbReference type="NCBI Taxonomy" id="2748378"/>
    <lineage>
        <taxon>Viruses</taxon>
        <taxon>Monodnaviria</taxon>
        <taxon>Shotokuvirae</taxon>
        <taxon>Cressdnaviricota</taxon>
    </lineage>
</organism>
<evidence type="ECO:0000256" key="11">
    <source>
        <dbReference type="ARBA" id="ARBA00022741"/>
    </source>
</evidence>
<evidence type="ECO:0000256" key="10">
    <source>
        <dbReference type="ARBA" id="ARBA00022723"/>
    </source>
</evidence>
<dbReference type="GO" id="GO:0000166">
    <property type="term" value="F:nucleotide binding"/>
    <property type="evidence" value="ECO:0007669"/>
    <property type="project" value="UniProtKB-KW"/>
</dbReference>
<keyword evidence="13" id="KW-0378">Hydrolase</keyword>
<accession>A0A890UZY9</accession>
<evidence type="ECO:0000256" key="4">
    <source>
        <dbReference type="ARBA" id="ARBA00014531"/>
    </source>
</evidence>
<dbReference type="Gene3D" id="3.40.1310.20">
    <property type="match status" value="1"/>
</dbReference>
<evidence type="ECO:0000256" key="7">
    <source>
        <dbReference type="ARBA" id="ARBA00022695"/>
    </source>
</evidence>
<dbReference type="GO" id="GO:0046872">
    <property type="term" value="F:metal ion binding"/>
    <property type="evidence" value="ECO:0007669"/>
    <property type="project" value="UniProtKB-KW"/>
</dbReference>
<dbReference type="EMBL" id="MW347480">
    <property type="protein sequence ID" value="QRI44139.1"/>
    <property type="molecule type" value="Genomic_DNA"/>
</dbReference>
<dbReference type="GO" id="GO:0016779">
    <property type="term" value="F:nucleotidyltransferase activity"/>
    <property type="evidence" value="ECO:0007669"/>
    <property type="project" value="UniProtKB-KW"/>
</dbReference>
<comment type="cofactor">
    <cofactor evidence="1">
        <name>Mn(2+)</name>
        <dbReference type="ChEBI" id="CHEBI:29035"/>
    </cofactor>
</comment>
<keyword evidence="16" id="KW-0511">Multifunctional enzyme</keyword>
<dbReference type="GO" id="GO:0003677">
    <property type="term" value="F:DNA binding"/>
    <property type="evidence" value="ECO:0007669"/>
    <property type="project" value="UniProtKB-KW"/>
</dbReference>
<evidence type="ECO:0000256" key="5">
    <source>
        <dbReference type="ARBA" id="ARBA00022562"/>
    </source>
</evidence>
<keyword evidence="14" id="KW-0190">Covalent protein-DNA linkage</keyword>
<evidence type="ECO:0000256" key="15">
    <source>
        <dbReference type="ARBA" id="ARBA00023125"/>
    </source>
</evidence>
<evidence type="ECO:0000256" key="14">
    <source>
        <dbReference type="ARBA" id="ARBA00023124"/>
    </source>
</evidence>
<dbReference type="Gene3D" id="3.40.50.300">
    <property type="entry name" value="P-loop containing nucleotide triphosphate hydrolases"/>
    <property type="match status" value="1"/>
</dbReference>
<evidence type="ECO:0000259" key="20">
    <source>
        <dbReference type="PROSITE" id="PS52020"/>
    </source>
</evidence>
<evidence type="ECO:0000256" key="17">
    <source>
        <dbReference type="ARBA" id="ARBA00030754"/>
    </source>
</evidence>
<keyword evidence="5" id="KW-1048">Host nucleus</keyword>
<comment type="catalytic activity">
    <reaction evidence="19">
        <text>ATP + H2O = ADP + phosphate + H(+)</text>
        <dbReference type="Rhea" id="RHEA:13065"/>
        <dbReference type="ChEBI" id="CHEBI:15377"/>
        <dbReference type="ChEBI" id="CHEBI:15378"/>
        <dbReference type="ChEBI" id="CHEBI:30616"/>
        <dbReference type="ChEBI" id="CHEBI:43474"/>
        <dbReference type="ChEBI" id="CHEBI:456216"/>
    </reaction>
</comment>
<comment type="similarity">
    <text evidence="3">Belongs to the nanoviruses/circoviruses replication-associated protein family.</text>
</comment>
<name>A0A890UZY9_9VIRU</name>
<keyword evidence="12" id="KW-0255">Endonuclease</keyword>
<keyword evidence="10" id="KW-0479">Metal-binding</keyword>
<evidence type="ECO:0000256" key="16">
    <source>
        <dbReference type="ARBA" id="ARBA00023268"/>
    </source>
</evidence>
<dbReference type="InterPro" id="IPR000605">
    <property type="entry name" value="Helicase_SF3_ssDNA/RNA_vir"/>
</dbReference>
<dbReference type="InterPro" id="IPR049912">
    <property type="entry name" value="CRESS_DNA_REP"/>
</dbReference>
<evidence type="ECO:0000256" key="2">
    <source>
        <dbReference type="ARBA" id="ARBA00004147"/>
    </source>
</evidence>
<evidence type="ECO:0000256" key="19">
    <source>
        <dbReference type="ARBA" id="ARBA00049360"/>
    </source>
</evidence>
<evidence type="ECO:0000256" key="8">
    <source>
        <dbReference type="ARBA" id="ARBA00022705"/>
    </source>
</evidence>
<reference evidence="21" key="1">
    <citation type="submission" date="2020-11" db="EMBL/GenBank/DDBJ databases">
        <title>Viral genomes from river ports along the Yangtze River in China.</title>
        <authorList>
            <person name="Lu J."/>
            <person name="Shen Q."/>
            <person name="Yang S."/>
            <person name="Zhang W."/>
        </authorList>
    </citation>
    <scope>NUCLEOTIDE SEQUENCE</scope>
    <source>
        <strain evidence="21">4zj-CRESS-2</strain>
    </source>
</reference>
<evidence type="ECO:0000256" key="1">
    <source>
        <dbReference type="ARBA" id="ARBA00001936"/>
    </source>
</evidence>
<feature type="domain" description="CRESS-DNA virus Rep endonuclease" evidence="20">
    <location>
        <begin position="5"/>
        <end position="102"/>
    </location>
</feature>
<dbReference type="GO" id="GO:0042025">
    <property type="term" value="C:host cell nucleus"/>
    <property type="evidence" value="ECO:0007669"/>
    <property type="project" value="UniProtKB-SubCell"/>
</dbReference>
<dbReference type="InterPro" id="IPR027417">
    <property type="entry name" value="P-loop_NTPase"/>
</dbReference>
<dbReference type="GO" id="GO:0003723">
    <property type="term" value="F:RNA binding"/>
    <property type="evidence" value="ECO:0007669"/>
    <property type="project" value="InterPro"/>
</dbReference>
<dbReference type="GO" id="GO:0003724">
    <property type="term" value="F:RNA helicase activity"/>
    <property type="evidence" value="ECO:0007669"/>
    <property type="project" value="InterPro"/>
</dbReference>
<evidence type="ECO:0000256" key="13">
    <source>
        <dbReference type="ARBA" id="ARBA00022801"/>
    </source>
</evidence>
<dbReference type="GO" id="GO:0004519">
    <property type="term" value="F:endonuclease activity"/>
    <property type="evidence" value="ECO:0007669"/>
    <property type="project" value="UniProtKB-KW"/>
</dbReference>
<comment type="subcellular location">
    <subcellularLocation>
        <location evidence="2">Host nucleus</location>
    </subcellularLocation>
</comment>
<keyword evidence="8" id="KW-0235">DNA replication</keyword>
<dbReference type="SUPFAM" id="SSF52540">
    <property type="entry name" value="P-loop containing nucleoside triphosphate hydrolases"/>
    <property type="match status" value="1"/>
</dbReference>
<dbReference type="GO" id="GO:0006260">
    <property type="term" value="P:DNA replication"/>
    <property type="evidence" value="ECO:0007669"/>
    <property type="project" value="UniProtKB-KW"/>
</dbReference>
<protein>
    <recommendedName>
        <fullName evidence="4">Replication-associated protein</fullName>
    </recommendedName>
    <alternativeName>
        <fullName evidence="17">ATP-dependent helicase Rep</fullName>
    </alternativeName>
    <alternativeName>
        <fullName evidence="18">RepP</fullName>
    </alternativeName>
</protein>
<evidence type="ECO:0000256" key="9">
    <source>
        <dbReference type="ARBA" id="ARBA00022722"/>
    </source>
</evidence>
<dbReference type="Pfam" id="PF00910">
    <property type="entry name" value="RNA_helicase"/>
    <property type="match status" value="1"/>
</dbReference>
<evidence type="ECO:0000256" key="6">
    <source>
        <dbReference type="ARBA" id="ARBA00022679"/>
    </source>
</evidence>
<proteinExistence type="inferred from homology"/>
<keyword evidence="9" id="KW-0540">Nuclease</keyword>
<keyword evidence="15" id="KW-0238">DNA-binding</keyword>
<sequence length="277" mass="32454">MALTTEKSKGYCFTINNPTEIDSQELQNLKNEPSVVYLVWGTEIGEEGTLHFQGFVRFKHNIGFRRIKSFLSRAHIEKQRGTCQQAADYCKKDGIYEEHGDLPISAGSKTKEMWKNVIKWAEEGEVEKIKDEYPHIYFLHKPKILALRSRHSGILSELVNEWWVGPTGTGKSRRLWAEFPEHYPKQLNKWWDGYDNEEVVAIEEMTPAAGQFLAHYLKIWADRYPFSPEIKGSTLKKIRPKKVIVLSNYTIDECFEKDQDILPLKRRFKVVQFEQLW</sequence>